<feature type="compositionally biased region" description="Acidic residues" evidence="1">
    <location>
        <begin position="39"/>
        <end position="54"/>
    </location>
</feature>
<evidence type="ECO:0000313" key="2">
    <source>
        <dbReference type="EMBL" id="KAL0066320.1"/>
    </source>
</evidence>
<name>A0ABR2ZYH5_9AGAR</name>
<feature type="region of interest" description="Disordered" evidence="1">
    <location>
        <begin position="133"/>
        <end position="171"/>
    </location>
</feature>
<keyword evidence="3" id="KW-1185">Reference proteome</keyword>
<gene>
    <name evidence="2" type="ORF">AAF712_006578</name>
</gene>
<feature type="region of interest" description="Disordered" evidence="1">
    <location>
        <begin position="374"/>
        <end position="393"/>
    </location>
</feature>
<feature type="compositionally biased region" description="Polar residues" evidence="1">
    <location>
        <begin position="146"/>
        <end position="161"/>
    </location>
</feature>
<evidence type="ECO:0000313" key="3">
    <source>
        <dbReference type="Proteomes" id="UP001437256"/>
    </source>
</evidence>
<comment type="caution">
    <text evidence="2">The sequence shown here is derived from an EMBL/GenBank/DDBJ whole genome shotgun (WGS) entry which is preliminary data.</text>
</comment>
<evidence type="ECO:0000256" key="1">
    <source>
        <dbReference type="SAM" id="MobiDB-lite"/>
    </source>
</evidence>
<feature type="compositionally biased region" description="Basic and acidic residues" evidence="1">
    <location>
        <begin position="133"/>
        <end position="144"/>
    </location>
</feature>
<proteinExistence type="predicted"/>
<feature type="region of interest" description="Disordered" evidence="1">
    <location>
        <begin position="25"/>
        <end position="54"/>
    </location>
</feature>
<dbReference type="Proteomes" id="UP001437256">
    <property type="component" value="Unassembled WGS sequence"/>
</dbReference>
<organism evidence="2 3">
    <name type="scientific">Marasmius tenuissimus</name>
    <dbReference type="NCBI Taxonomy" id="585030"/>
    <lineage>
        <taxon>Eukaryota</taxon>
        <taxon>Fungi</taxon>
        <taxon>Dikarya</taxon>
        <taxon>Basidiomycota</taxon>
        <taxon>Agaricomycotina</taxon>
        <taxon>Agaricomycetes</taxon>
        <taxon>Agaricomycetidae</taxon>
        <taxon>Agaricales</taxon>
        <taxon>Marasmiineae</taxon>
        <taxon>Marasmiaceae</taxon>
        <taxon>Marasmius</taxon>
    </lineage>
</organism>
<reference evidence="2 3" key="1">
    <citation type="submission" date="2024-05" db="EMBL/GenBank/DDBJ databases">
        <title>A draft genome resource for the thread blight pathogen Marasmius tenuissimus strain MS-2.</title>
        <authorList>
            <person name="Yulfo-Soto G.E."/>
            <person name="Baruah I.K."/>
            <person name="Amoako-Attah I."/>
            <person name="Bukari Y."/>
            <person name="Meinhardt L.W."/>
            <person name="Bailey B.A."/>
            <person name="Cohen S.P."/>
        </authorList>
    </citation>
    <scope>NUCLEOTIDE SEQUENCE [LARGE SCALE GENOMIC DNA]</scope>
    <source>
        <strain evidence="2 3">MS-2</strain>
    </source>
</reference>
<sequence>MTDDFAQFLEYPIFQSVEDTGRFHEDNEDQHVECPNPPDDLDCDQTNDDNDSDYPEIQKECDVEKSGDALVDLVGEPTSTQVVGNGRTNPEEEGMYYRNYTNQNLLLATDNTCSEHTVVEPCLERLPPLLRRDTSNHSPAHMEHLLNTNSSPSRQNASANPYESRHNPFLPSFPNTPPIMDSSFNMFHGIMNTASMTVQTESAAGRSLEMPQHTMLAVPSHGVTSQWPQRNTYAGGAVTNGFPYSTPTPTSSFSAPLNVYAARNSMPIPGEHTAHMFGRPGMSRVERGAEHHRMLPITSPGAFPMSPYAPAVGYPTNSPPMGGFPRTAQTAAHDYRPMPPDCPNSDSASMSYNYNMSYEPDTGVVDMARDISTRSRDERGTRLDTPSSVIPNNRLAHTGEARHIPAMEATSYDIFRPILSSSQPDVDELCVRFERLAIV</sequence>
<protein>
    <submittedName>
        <fullName evidence="2">Uncharacterized protein</fullName>
    </submittedName>
</protein>
<dbReference type="EMBL" id="JBBXMP010000036">
    <property type="protein sequence ID" value="KAL0066320.1"/>
    <property type="molecule type" value="Genomic_DNA"/>
</dbReference>
<accession>A0ABR2ZYH5</accession>